<evidence type="ECO:0000313" key="1">
    <source>
        <dbReference type="EMBL" id="SKB07875.1"/>
    </source>
</evidence>
<reference evidence="2" key="1">
    <citation type="submission" date="2017-02" db="EMBL/GenBank/DDBJ databases">
        <authorList>
            <person name="Varghese N."/>
            <person name="Submissions S."/>
        </authorList>
    </citation>
    <scope>NUCLEOTIDE SEQUENCE [LARGE SCALE GENOMIC DNA]</scope>
    <source>
        <strain evidence="2">ATCC 700200</strain>
    </source>
</reference>
<dbReference type="STRING" id="48467.SAMN02745166_04806"/>
<accession>A0A1T4Z2W9</accession>
<name>A0A1T4Z2W9_9BACT</name>
<evidence type="ECO:0008006" key="3">
    <source>
        <dbReference type="Google" id="ProtNLM"/>
    </source>
</evidence>
<protein>
    <recommendedName>
        <fullName evidence="3">Glycosyl transferase family 2</fullName>
    </recommendedName>
</protein>
<organism evidence="1 2">
    <name type="scientific">Prosthecobacter debontii</name>
    <dbReference type="NCBI Taxonomy" id="48467"/>
    <lineage>
        <taxon>Bacteria</taxon>
        <taxon>Pseudomonadati</taxon>
        <taxon>Verrucomicrobiota</taxon>
        <taxon>Verrucomicrobiia</taxon>
        <taxon>Verrucomicrobiales</taxon>
        <taxon>Verrucomicrobiaceae</taxon>
        <taxon>Prosthecobacter</taxon>
    </lineage>
</organism>
<dbReference type="Proteomes" id="UP000190774">
    <property type="component" value="Unassembled WGS sequence"/>
</dbReference>
<dbReference type="AlphaFoldDB" id="A0A1T4Z2W9"/>
<sequence>MNEAQPRPPSHATMHSSHSQALPRVLLTCLYPPDPESKCELFITEALIREYLQQPSDYDLSILIGSAHKSSLELAGDMLQAYPQVPYQLLHFRNSYTGRRAEEIASCKQLLLKATLNQPFDFLLFLDADVWTSIRAVPDWIRSLSEHRNTHYLKIKYSLRDALISPVHTLGAYFHHRDLLVRTNYPECVFVLKPDGSRKGAPDCHLHNHLKRMNCKRLIPADLQTYHFLNESDANMFADDHCKFVPNARQRIESRFAIPDPAAC</sequence>
<evidence type="ECO:0000313" key="2">
    <source>
        <dbReference type="Proteomes" id="UP000190774"/>
    </source>
</evidence>
<keyword evidence="2" id="KW-1185">Reference proteome</keyword>
<dbReference type="EMBL" id="FUYE01000025">
    <property type="protein sequence ID" value="SKB07875.1"/>
    <property type="molecule type" value="Genomic_DNA"/>
</dbReference>
<gene>
    <name evidence="1" type="ORF">SAMN02745166_04806</name>
</gene>
<dbReference type="RefSeq" id="WP_078815926.1">
    <property type="nucleotide sequence ID" value="NZ_FUYE01000025.1"/>
</dbReference>
<proteinExistence type="predicted"/>